<name>A0A285MYT6_9AQUI</name>
<dbReference type="RefSeq" id="WP_096999281.1">
    <property type="nucleotide sequence ID" value="NZ_OBEI01000001.1"/>
</dbReference>
<organism evidence="2 3">
    <name type="scientific">Persephonella hydrogeniphila</name>
    <dbReference type="NCBI Taxonomy" id="198703"/>
    <lineage>
        <taxon>Bacteria</taxon>
        <taxon>Pseudomonadati</taxon>
        <taxon>Aquificota</taxon>
        <taxon>Aquificia</taxon>
        <taxon>Aquificales</taxon>
        <taxon>Hydrogenothermaceae</taxon>
        <taxon>Persephonella</taxon>
    </lineage>
</organism>
<dbReference type="Proteomes" id="UP000219036">
    <property type="component" value="Unassembled WGS sequence"/>
</dbReference>
<reference evidence="3" key="1">
    <citation type="submission" date="2017-09" db="EMBL/GenBank/DDBJ databases">
        <authorList>
            <person name="Varghese N."/>
            <person name="Submissions S."/>
        </authorList>
    </citation>
    <scope>NUCLEOTIDE SEQUENCE [LARGE SCALE GENOMIC DNA]</scope>
    <source>
        <strain evidence="3">DSM 15103</strain>
    </source>
</reference>
<evidence type="ECO:0000256" key="1">
    <source>
        <dbReference type="SAM" id="Phobius"/>
    </source>
</evidence>
<dbReference type="OrthoDB" id="15229at2"/>
<evidence type="ECO:0000313" key="2">
    <source>
        <dbReference type="EMBL" id="SNZ02268.1"/>
    </source>
</evidence>
<dbReference type="EMBL" id="OBEI01000001">
    <property type="protein sequence ID" value="SNZ02268.1"/>
    <property type="molecule type" value="Genomic_DNA"/>
</dbReference>
<feature type="transmembrane region" description="Helical" evidence="1">
    <location>
        <begin position="6"/>
        <end position="33"/>
    </location>
</feature>
<dbReference type="AlphaFoldDB" id="A0A285MYT6"/>
<proteinExistence type="predicted"/>
<keyword evidence="1" id="KW-0812">Transmembrane</keyword>
<sequence>MEANTFFLGIIALCMVIITIGLFITAVVMAILLKQVATLLIRINMDYKVLSPKVQKIVENIEYTTSILSIFSLLRRKK</sequence>
<accession>A0A285MYT6</accession>
<evidence type="ECO:0000313" key="3">
    <source>
        <dbReference type="Proteomes" id="UP000219036"/>
    </source>
</evidence>
<keyword evidence="3" id="KW-1185">Reference proteome</keyword>
<keyword evidence="1" id="KW-0472">Membrane</keyword>
<keyword evidence="1" id="KW-1133">Transmembrane helix</keyword>
<gene>
    <name evidence="2" type="ORF">SAMN06265182_0071</name>
</gene>
<protein>
    <submittedName>
        <fullName evidence="2">Uncharacterized protein</fullName>
    </submittedName>
</protein>